<reference evidence="4" key="1">
    <citation type="journal article" date="2019" name="Int. J. Syst. Evol. Microbiol.">
        <title>The Global Catalogue of Microorganisms (GCM) 10K type strain sequencing project: providing services to taxonomists for standard genome sequencing and annotation.</title>
        <authorList>
            <consortium name="The Broad Institute Genomics Platform"/>
            <consortium name="The Broad Institute Genome Sequencing Center for Infectious Disease"/>
            <person name="Wu L."/>
            <person name="Ma J."/>
        </authorList>
    </citation>
    <scope>NUCLEOTIDE SEQUENCE [LARGE SCALE GENOMIC DNA]</scope>
    <source>
        <strain evidence="4">KCTC 32255</strain>
    </source>
</reference>
<name>A0ABW2BW50_9PSEU</name>
<keyword evidence="2" id="KW-0472">Membrane</keyword>
<dbReference type="PANTHER" id="PTHR30188:SF4">
    <property type="entry name" value="PROTEIN TRIGALACTOSYLDIACYLGLYCEROL 1, CHLOROPLASTIC"/>
    <property type="match status" value="1"/>
</dbReference>
<dbReference type="InterPro" id="IPR030802">
    <property type="entry name" value="Permease_MalE"/>
</dbReference>
<feature type="transmembrane region" description="Helical" evidence="2">
    <location>
        <begin position="253"/>
        <end position="279"/>
    </location>
</feature>
<feature type="region of interest" description="Disordered" evidence="1">
    <location>
        <begin position="1"/>
        <end position="26"/>
    </location>
</feature>
<gene>
    <name evidence="3" type="ORF">ACFQGD_04605</name>
</gene>
<feature type="transmembrane region" description="Helical" evidence="2">
    <location>
        <begin position="218"/>
        <end position="241"/>
    </location>
</feature>
<keyword evidence="4" id="KW-1185">Reference proteome</keyword>
<dbReference type="EMBL" id="JBHSXX010000001">
    <property type="protein sequence ID" value="MFC6866418.1"/>
    <property type="molecule type" value="Genomic_DNA"/>
</dbReference>
<dbReference type="RefSeq" id="WP_345402046.1">
    <property type="nucleotide sequence ID" value="NZ_BAABLA010000108.1"/>
</dbReference>
<protein>
    <submittedName>
        <fullName evidence="3">MlaE family ABC transporter permease</fullName>
    </submittedName>
</protein>
<evidence type="ECO:0000313" key="4">
    <source>
        <dbReference type="Proteomes" id="UP001596337"/>
    </source>
</evidence>
<evidence type="ECO:0000313" key="3">
    <source>
        <dbReference type="EMBL" id="MFC6866418.1"/>
    </source>
</evidence>
<keyword evidence="2" id="KW-0812">Transmembrane</keyword>
<feature type="compositionally biased region" description="Basic and acidic residues" evidence="1">
    <location>
        <begin position="1"/>
        <end position="23"/>
    </location>
</feature>
<sequence length="287" mass="31060">MTIRITKDLERPNQDRGRRRTGERPGWVSAAQRPLLEAGEITQLFGKVIWSAARYPVGYWTDVRDQMYDTLRRCAIPIIVSTTIFGFAAPGMQGGAMYSVLGIPERLGSFLLMASVREFAPWLTAMIVAGVMGTAITADLGSRRIRDELDAMQVLGIDPVRTLIVPRVIAVTVMTGLLVVGALVCGVFGGYLVAVLVFDANGSAFVANFWANATTTDIWGSVIKTLIFGLLTSVVCCYKGLSAQGGPIGVGRAVNQAVVISFVAVYVFNYLFTTVLLGLNPDMHVFK</sequence>
<feature type="transmembrane region" description="Helical" evidence="2">
    <location>
        <begin position="119"/>
        <end position="138"/>
    </location>
</feature>
<evidence type="ECO:0000256" key="2">
    <source>
        <dbReference type="SAM" id="Phobius"/>
    </source>
</evidence>
<dbReference type="Proteomes" id="UP001596337">
    <property type="component" value="Unassembled WGS sequence"/>
</dbReference>
<organism evidence="3 4">
    <name type="scientific">Haloechinothrix salitolerans</name>
    <dbReference type="NCBI Taxonomy" id="926830"/>
    <lineage>
        <taxon>Bacteria</taxon>
        <taxon>Bacillati</taxon>
        <taxon>Actinomycetota</taxon>
        <taxon>Actinomycetes</taxon>
        <taxon>Pseudonocardiales</taxon>
        <taxon>Pseudonocardiaceae</taxon>
        <taxon>Haloechinothrix</taxon>
    </lineage>
</organism>
<dbReference type="Pfam" id="PF02405">
    <property type="entry name" value="MlaE"/>
    <property type="match status" value="1"/>
</dbReference>
<keyword evidence="2" id="KW-1133">Transmembrane helix</keyword>
<feature type="transmembrane region" description="Helical" evidence="2">
    <location>
        <begin position="168"/>
        <end position="198"/>
    </location>
</feature>
<comment type="caution">
    <text evidence="3">The sequence shown here is derived from an EMBL/GenBank/DDBJ whole genome shotgun (WGS) entry which is preliminary data.</text>
</comment>
<accession>A0ABW2BW50</accession>
<proteinExistence type="predicted"/>
<dbReference type="PANTHER" id="PTHR30188">
    <property type="entry name" value="ABC TRANSPORTER PERMEASE PROTEIN-RELATED"/>
    <property type="match status" value="1"/>
</dbReference>
<feature type="transmembrane region" description="Helical" evidence="2">
    <location>
        <begin position="74"/>
        <end position="99"/>
    </location>
</feature>
<evidence type="ECO:0000256" key="1">
    <source>
        <dbReference type="SAM" id="MobiDB-lite"/>
    </source>
</evidence>